<gene>
    <name evidence="2" type="ORF">CfE428DRAFT_5458</name>
</gene>
<keyword evidence="1" id="KW-0472">Membrane</keyword>
<comment type="caution">
    <text evidence="2">The sequence shown here is derived from an EMBL/GenBank/DDBJ whole genome shotgun (WGS) entry which is preliminary data.</text>
</comment>
<evidence type="ECO:0000313" key="2">
    <source>
        <dbReference type="EMBL" id="EDY16971.1"/>
    </source>
</evidence>
<keyword evidence="1" id="KW-0812">Transmembrane</keyword>
<dbReference type="InParanoid" id="B4D968"/>
<feature type="transmembrane region" description="Helical" evidence="1">
    <location>
        <begin position="6"/>
        <end position="23"/>
    </location>
</feature>
<keyword evidence="1" id="KW-1133">Transmembrane helix</keyword>
<accession>B4D968</accession>
<organism evidence="2 3">
    <name type="scientific">Chthoniobacter flavus Ellin428</name>
    <dbReference type="NCBI Taxonomy" id="497964"/>
    <lineage>
        <taxon>Bacteria</taxon>
        <taxon>Pseudomonadati</taxon>
        <taxon>Verrucomicrobiota</taxon>
        <taxon>Spartobacteria</taxon>
        <taxon>Chthoniobacterales</taxon>
        <taxon>Chthoniobacteraceae</taxon>
        <taxon>Chthoniobacter</taxon>
    </lineage>
</organism>
<dbReference type="AlphaFoldDB" id="B4D968"/>
<evidence type="ECO:0000256" key="1">
    <source>
        <dbReference type="SAM" id="Phobius"/>
    </source>
</evidence>
<dbReference type="EMBL" id="ABVL01000025">
    <property type="protein sequence ID" value="EDY16971.1"/>
    <property type="molecule type" value="Genomic_DNA"/>
</dbReference>
<protein>
    <submittedName>
        <fullName evidence="2">Uncharacterized protein</fullName>
    </submittedName>
</protein>
<reference evidence="2 3" key="1">
    <citation type="journal article" date="2011" name="J. Bacteriol.">
        <title>Genome sequence of Chthoniobacter flavus Ellin428, an aerobic heterotrophic soil bacterium.</title>
        <authorList>
            <person name="Kant R."/>
            <person name="van Passel M.W."/>
            <person name="Palva A."/>
            <person name="Lucas S."/>
            <person name="Lapidus A."/>
            <person name="Glavina Del Rio T."/>
            <person name="Dalin E."/>
            <person name="Tice H."/>
            <person name="Bruce D."/>
            <person name="Goodwin L."/>
            <person name="Pitluck S."/>
            <person name="Larimer F.W."/>
            <person name="Land M.L."/>
            <person name="Hauser L."/>
            <person name="Sangwan P."/>
            <person name="de Vos W.M."/>
            <person name="Janssen P.H."/>
            <person name="Smidt H."/>
        </authorList>
    </citation>
    <scope>NUCLEOTIDE SEQUENCE [LARGE SCALE GENOMIC DNA]</scope>
    <source>
        <strain evidence="2 3">Ellin428</strain>
    </source>
</reference>
<dbReference type="Proteomes" id="UP000005824">
    <property type="component" value="Unassembled WGS sequence"/>
</dbReference>
<sequence length="70" mass="7265">MVFVPVVVTLPLVTVSVLVIVRLPPVVKVSELIVLLSAGPPVVVEPVTMKSAKKGVPTGAAFWIVDPPPA</sequence>
<keyword evidence="3" id="KW-1185">Reference proteome</keyword>
<evidence type="ECO:0000313" key="3">
    <source>
        <dbReference type="Proteomes" id="UP000005824"/>
    </source>
</evidence>
<proteinExistence type="predicted"/>
<name>B4D968_9BACT</name>